<dbReference type="RefSeq" id="WP_007483094.1">
    <property type="nucleotide sequence ID" value="NZ_JH724314.1"/>
</dbReference>
<dbReference type="STRING" id="997884.HMPREF1068_00293"/>
<reference evidence="1 2" key="1">
    <citation type="submission" date="2012-02" db="EMBL/GenBank/DDBJ databases">
        <title>The Genome Sequence of Bacteroides nordii CL02T12C05.</title>
        <authorList>
            <consortium name="The Broad Institute Genome Sequencing Platform"/>
            <person name="Earl A."/>
            <person name="Ward D."/>
            <person name="Feldgarden M."/>
            <person name="Gevers D."/>
            <person name="Zitomersky N.L."/>
            <person name="Coyne M.J."/>
            <person name="Comstock L.E."/>
            <person name="Young S.K."/>
            <person name="Zeng Q."/>
            <person name="Gargeya S."/>
            <person name="Fitzgerald M."/>
            <person name="Haas B."/>
            <person name="Abouelleil A."/>
            <person name="Alvarado L."/>
            <person name="Arachchi H.M."/>
            <person name="Berlin A."/>
            <person name="Chapman S.B."/>
            <person name="Gearin G."/>
            <person name="Goldberg J."/>
            <person name="Griggs A."/>
            <person name="Gujja S."/>
            <person name="Hansen M."/>
            <person name="Heiman D."/>
            <person name="Howarth C."/>
            <person name="Larimer J."/>
            <person name="Lui A."/>
            <person name="MacDonald P.J.P."/>
            <person name="McCowen C."/>
            <person name="Montmayeur A."/>
            <person name="Murphy C."/>
            <person name="Neiman D."/>
            <person name="Pearson M."/>
            <person name="Priest M."/>
            <person name="Roberts A."/>
            <person name="Saif S."/>
            <person name="Shea T."/>
            <person name="Sisk P."/>
            <person name="Stolte C."/>
            <person name="Sykes S."/>
            <person name="Wortman J."/>
            <person name="Nusbaum C."/>
            <person name="Birren B."/>
        </authorList>
    </citation>
    <scope>NUCLEOTIDE SEQUENCE [LARGE SCALE GENOMIC DNA]</scope>
    <source>
        <strain evidence="1 2">CL02T12C05</strain>
    </source>
</reference>
<keyword evidence="2" id="KW-1185">Reference proteome</keyword>
<proteinExistence type="predicted"/>
<comment type="caution">
    <text evidence="1">The sequence shown here is derived from an EMBL/GenBank/DDBJ whole genome shotgun (WGS) entry which is preliminary data.</text>
</comment>
<dbReference type="EMBL" id="AGXS01000003">
    <property type="protein sequence ID" value="EIY54580.1"/>
    <property type="molecule type" value="Genomic_DNA"/>
</dbReference>
<dbReference type="HOGENOM" id="CLU_159147_0_0_10"/>
<organism evidence="1 2">
    <name type="scientific">Bacteroides nordii CL02T12C05</name>
    <dbReference type="NCBI Taxonomy" id="997884"/>
    <lineage>
        <taxon>Bacteria</taxon>
        <taxon>Pseudomonadati</taxon>
        <taxon>Bacteroidota</taxon>
        <taxon>Bacteroidia</taxon>
        <taxon>Bacteroidales</taxon>
        <taxon>Bacteroidaceae</taxon>
        <taxon>Bacteroides</taxon>
    </lineage>
</organism>
<name>I8XUI9_9BACE</name>
<sequence>MHKVKLYGKEYPSRMTMGAMIDFKRQTGKDVNDIGAELELLTLFMFCCVRSACRADGIAFDMEFDHFADGINLEDFAQFQENLSEGAEGSKKKKMKA</sequence>
<evidence type="ECO:0000313" key="2">
    <source>
        <dbReference type="Proteomes" id="UP000003089"/>
    </source>
</evidence>
<protein>
    <submittedName>
        <fullName evidence="1">Uncharacterized protein</fullName>
    </submittedName>
</protein>
<dbReference type="AlphaFoldDB" id="I8XUI9"/>
<dbReference type="PATRIC" id="fig|997884.3.peg.314"/>
<gene>
    <name evidence="1" type="ORF">HMPREF1068_00293</name>
</gene>
<dbReference type="Proteomes" id="UP000003089">
    <property type="component" value="Unassembled WGS sequence"/>
</dbReference>
<dbReference type="eggNOG" id="ENOG5030WC5">
    <property type="taxonomic scope" value="Bacteria"/>
</dbReference>
<accession>I8XUI9</accession>
<dbReference type="GeneID" id="69504332"/>
<evidence type="ECO:0000313" key="1">
    <source>
        <dbReference type="EMBL" id="EIY54580.1"/>
    </source>
</evidence>